<dbReference type="Pfam" id="PF00895">
    <property type="entry name" value="ATP-synt_8"/>
    <property type="match status" value="1"/>
</dbReference>
<dbReference type="GeneID" id="10400321"/>
<evidence type="ECO:0000256" key="8">
    <source>
        <dbReference type="ARBA" id="ARBA00022989"/>
    </source>
</evidence>
<evidence type="ECO:0000313" key="15">
    <source>
        <dbReference type="EMBL" id="BAO52481.1"/>
    </source>
</evidence>
<gene>
    <name evidence="14" type="primary">ATP8</name>
</gene>
<evidence type="ECO:0000256" key="4">
    <source>
        <dbReference type="ARBA" id="ARBA00022448"/>
    </source>
</evidence>
<evidence type="ECO:0000256" key="3">
    <source>
        <dbReference type="ARBA" id="ARBA00011291"/>
    </source>
</evidence>
<dbReference type="GO" id="GO:0015078">
    <property type="term" value="F:proton transmembrane transporter activity"/>
    <property type="evidence" value="ECO:0007669"/>
    <property type="project" value="InterPro"/>
</dbReference>
<evidence type="ECO:0000256" key="9">
    <source>
        <dbReference type="ARBA" id="ARBA00023065"/>
    </source>
</evidence>
<evidence type="ECO:0000256" key="12">
    <source>
        <dbReference type="RuleBase" id="RU003661"/>
    </source>
</evidence>
<keyword evidence="4 12" id="KW-0813">Transport</keyword>
<reference evidence="15" key="2">
    <citation type="journal article" date="2014" name="PLoS ONE">
        <title>Fine-scale geographical origin of an insect pest invading north america.</title>
        <authorList>
            <person name="Hosokawa T."/>
            <person name="Nikoh N."/>
            <person name="Fukatsu T."/>
        </authorList>
    </citation>
    <scope>NUCLEOTIDE SEQUENCE</scope>
    <source>
        <strain evidence="17">ATLT</strain>
        <strain evidence="15">BRVD</strain>
        <strain evidence="16">PISG</strain>
    </source>
</reference>
<keyword evidence="8 13" id="KW-1133">Transmembrane helix</keyword>
<evidence type="ECO:0000256" key="7">
    <source>
        <dbReference type="ARBA" id="ARBA00022781"/>
    </source>
</evidence>
<dbReference type="EMBL" id="AB872098">
    <property type="protein sequence ID" value="BAO52481.1"/>
    <property type="molecule type" value="Genomic_DNA"/>
</dbReference>
<keyword evidence="7 12" id="KW-0375">Hydrogen ion transport</keyword>
<evidence type="ECO:0000313" key="16">
    <source>
        <dbReference type="EMBL" id="BAO52490.1"/>
    </source>
</evidence>
<dbReference type="RefSeq" id="YP_004347525.1">
    <property type="nucleotide sequence ID" value="NC_015342.1"/>
</dbReference>
<comment type="similarity">
    <text evidence="2 12">Belongs to the ATPase protein 8 family.</text>
</comment>
<sequence length="53" mass="6525">MPQMAPLWWEYLFLSFSTLMMIMMIIIYHNPNVQPAKNTKMSKKMMNQMNWPW</sequence>
<evidence type="ECO:0000256" key="10">
    <source>
        <dbReference type="ARBA" id="ARBA00023128"/>
    </source>
</evidence>
<dbReference type="EMBL" id="AB872100">
    <property type="protein sequence ID" value="BAO52499.1"/>
    <property type="molecule type" value="Genomic_DNA"/>
</dbReference>
<dbReference type="GO" id="GO:0015986">
    <property type="term" value="P:proton motive force-driven ATP synthesis"/>
    <property type="evidence" value="ECO:0007669"/>
    <property type="project" value="InterPro"/>
</dbReference>
<comment type="subcellular location">
    <subcellularLocation>
        <location evidence="1 12">Mitochondrion membrane</location>
        <topology evidence="1 12">Single-pass membrane protein</topology>
    </subcellularLocation>
</comment>
<evidence type="ECO:0000256" key="5">
    <source>
        <dbReference type="ARBA" id="ARBA00022547"/>
    </source>
</evidence>
<evidence type="ECO:0000256" key="13">
    <source>
        <dbReference type="SAM" id="Phobius"/>
    </source>
</evidence>
<evidence type="ECO:0000313" key="14">
    <source>
        <dbReference type="EMBL" id="ADZ23054.1"/>
    </source>
</evidence>
<comment type="subunit">
    <text evidence="3">F-type ATPases have 2 components, CF(1) - the catalytic core - and CF(0) - the membrane proton channel.</text>
</comment>
<geneLocation type="mitochondrion" evidence="14"/>
<dbReference type="GO" id="GO:0031966">
    <property type="term" value="C:mitochondrial membrane"/>
    <property type="evidence" value="ECO:0007669"/>
    <property type="project" value="UniProtKB-SubCell"/>
</dbReference>
<keyword evidence="5 12" id="KW-0138">CF(0)</keyword>
<dbReference type="EMBL" id="AB872099">
    <property type="protein sequence ID" value="BAO52490.1"/>
    <property type="molecule type" value="Genomic_DNA"/>
</dbReference>
<keyword evidence="11 13" id="KW-0472">Membrane</keyword>
<protein>
    <recommendedName>
        <fullName evidence="12">ATP synthase complex subunit 8</fullName>
    </recommendedName>
</protein>
<evidence type="ECO:0000256" key="6">
    <source>
        <dbReference type="ARBA" id="ARBA00022692"/>
    </source>
</evidence>
<feature type="transmembrane region" description="Helical" evidence="13">
    <location>
        <begin position="12"/>
        <end position="31"/>
    </location>
</feature>
<dbReference type="EMBL" id="JF288758">
    <property type="protein sequence ID" value="ADZ23054.1"/>
    <property type="molecule type" value="Genomic_DNA"/>
</dbReference>
<dbReference type="GO" id="GO:0045259">
    <property type="term" value="C:proton-transporting ATP synthase complex"/>
    <property type="evidence" value="ECO:0007669"/>
    <property type="project" value="UniProtKB-KW"/>
</dbReference>
<name>F2YJ73_MEGCI</name>
<reference evidence="14" key="1">
    <citation type="submission" date="2012-09" db="EMBL/GenBank/DDBJ databases">
        <authorList>
            <person name="Eaton T.D."/>
            <person name="Jenkins T.M."/>
        </authorList>
    </citation>
    <scope>NUCLEOTIDE SEQUENCE</scope>
</reference>
<keyword evidence="10 12" id="KW-0496">Mitochondrion</keyword>
<keyword evidence="6 12" id="KW-0812">Transmembrane</keyword>
<organism evidence="14">
    <name type="scientific">Megacopta cribraria</name>
    <name type="common">Bean plataspid</name>
    <name type="synonym">Kudzu bug</name>
    <dbReference type="NCBI Taxonomy" id="299257"/>
    <lineage>
        <taxon>Eukaryota</taxon>
        <taxon>Metazoa</taxon>
        <taxon>Ecdysozoa</taxon>
        <taxon>Arthropoda</taxon>
        <taxon>Hexapoda</taxon>
        <taxon>Insecta</taxon>
        <taxon>Pterygota</taxon>
        <taxon>Neoptera</taxon>
        <taxon>Paraneoptera</taxon>
        <taxon>Hemiptera</taxon>
        <taxon>Heteroptera</taxon>
        <taxon>Panheteroptera</taxon>
        <taxon>Pentatomomorpha</taxon>
        <taxon>Pentatomoidea</taxon>
        <taxon>Plataspidae</taxon>
        <taxon>Megacopta</taxon>
    </lineage>
</organism>
<dbReference type="InterPro" id="IPR001421">
    <property type="entry name" value="ATP8_metazoa"/>
</dbReference>
<proteinExistence type="inferred from homology"/>
<evidence type="ECO:0000256" key="11">
    <source>
        <dbReference type="ARBA" id="ARBA00023136"/>
    </source>
</evidence>
<evidence type="ECO:0000256" key="1">
    <source>
        <dbReference type="ARBA" id="ARBA00004304"/>
    </source>
</evidence>
<accession>F2YJ73</accession>
<keyword evidence="9 12" id="KW-0406">Ion transport</keyword>
<evidence type="ECO:0000256" key="2">
    <source>
        <dbReference type="ARBA" id="ARBA00008892"/>
    </source>
</evidence>
<evidence type="ECO:0000313" key="17">
    <source>
        <dbReference type="EMBL" id="BAO52499.1"/>
    </source>
</evidence>
<dbReference type="AlphaFoldDB" id="F2YJ73"/>